<keyword evidence="2" id="KW-0067">ATP-binding</keyword>
<evidence type="ECO:0000313" key="4">
    <source>
        <dbReference type="Proteomes" id="UP000015104"/>
    </source>
</evidence>
<dbReference type="eggNOG" id="KOG4622">
    <property type="taxonomic scope" value="Eukaryota"/>
</dbReference>
<evidence type="ECO:0000313" key="3">
    <source>
        <dbReference type="EnsemblMetazoa" id="tetur05g08570.1"/>
    </source>
</evidence>
<organism evidence="3 4">
    <name type="scientific">Tetranychus urticae</name>
    <name type="common">Two-spotted spider mite</name>
    <dbReference type="NCBI Taxonomy" id="32264"/>
    <lineage>
        <taxon>Eukaryota</taxon>
        <taxon>Metazoa</taxon>
        <taxon>Ecdysozoa</taxon>
        <taxon>Arthropoda</taxon>
        <taxon>Chelicerata</taxon>
        <taxon>Arachnida</taxon>
        <taxon>Acari</taxon>
        <taxon>Acariformes</taxon>
        <taxon>Trombidiformes</taxon>
        <taxon>Prostigmata</taxon>
        <taxon>Eleutherengona</taxon>
        <taxon>Raphignathae</taxon>
        <taxon>Tetranychoidea</taxon>
        <taxon>Tetranychidae</taxon>
        <taxon>Tetranychus</taxon>
    </lineage>
</organism>
<keyword evidence="4" id="KW-1185">Reference proteome</keyword>
<dbReference type="OrthoDB" id="6481412at2759"/>
<dbReference type="InterPro" id="IPR052648">
    <property type="entry name" value="Ser-tRNA(Sec)_kinase"/>
</dbReference>
<gene>
    <name evidence="3" type="primary">107360222</name>
</gene>
<dbReference type="GO" id="GO:0000049">
    <property type="term" value="F:tRNA binding"/>
    <property type="evidence" value="ECO:0007669"/>
    <property type="project" value="TreeGrafter"/>
</dbReference>
<protein>
    <recommendedName>
        <fullName evidence="5">Phosphoseryl-tRNA kinase</fullName>
    </recommendedName>
</protein>
<evidence type="ECO:0000256" key="1">
    <source>
        <dbReference type="ARBA" id="ARBA00022741"/>
    </source>
</evidence>
<dbReference type="Proteomes" id="UP000015104">
    <property type="component" value="Unassembled WGS sequence"/>
</dbReference>
<dbReference type="HOGENOM" id="CLU_060632_0_0_1"/>
<dbReference type="EMBL" id="CAEY01001592">
    <property type="status" value="NOT_ANNOTATED_CDS"/>
    <property type="molecule type" value="Genomic_DNA"/>
</dbReference>
<dbReference type="InterPro" id="IPR027417">
    <property type="entry name" value="P-loop_NTPase"/>
</dbReference>
<dbReference type="PANTHER" id="PTHR20873:SF0">
    <property type="entry name" value="L-SERYL-TRNA(SEC) KINASE"/>
    <property type="match status" value="1"/>
</dbReference>
<dbReference type="PANTHER" id="PTHR20873">
    <property type="entry name" value="L-SERYL-TRNA(SEC) KINASE"/>
    <property type="match status" value="1"/>
</dbReference>
<dbReference type="InterPro" id="IPR013641">
    <property type="entry name" value="KTI12/PSTK"/>
</dbReference>
<dbReference type="OMA" id="VHQADNI"/>
<dbReference type="AlphaFoldDB" id="T1K645"/>
<reference evidence="3" key="2">
    <citation type="submission" date="2015-06" db="UniProtKB">
        <authorList>
            <consortium name="EnsemblMetazoa"/>
        </authorList>
    </citation>
    <scope>IDENTIFICATION</scope>
</reference>
<dbReference type="STRING" id="32264.T1K645"/>
<dbReference type="SUPFAM" id="SSF52540">
    <property type="entry name" value="P-loop containing nucleoside triphosphate hydrolases"/>
    <property type="match status" value="1"/>
</dbReference>
<dbReference type="EnsemblMetazoa" id="tetur05g08570.1">
    <property type="protein sequence ID" value="tetur05g08570.1"/>
    <property type="gene ID" value="tetur05g08570"/>
</dbReference>
<evidence type="ECO:0008006" key="5">
    <source>
        <dbReference type="Google" id="ProtNLM"/>
    </source>
</evidence>
<reference evidence="4" key="1">
    <citation type="submission" date="2011-08" db="EMBL/GenBank/DDBJ databases">
        <authorList>
            <person name="Rombauts S."/>
        </authorList>
    </citation>
    <scope>NUCLEOTIDE SEQUENCE</scope>
    <source>
        <strain evidence="4">London</strain>
    </source>
</reference>
<sequence>MNRCCIVLISGLPASGKTVFTTELVNYMQLNKIDIDPFYINFDKVIPLEDQKLLVHREDSSWRQCRKDFVSSCHNFLELMLKSQSCSKEQSEPSTQGKYLNSILDQLSLDKCSIQNYCLNNSRFCLIVEDNFYYKSMREEFFRLAKQFNIGFALISFNIAIDICIQRNTQRPNSVNDEIIQRMAQLYEKPKADEFGISYENKVQLMEINFDNINHYDDQFIKALQIINKAIDNPIESHPDESCNKLYRDISRKITASNSSHRFDNVLRQCASKIMTNNLIKVNGKELSLIRKELLKKFGNNQLDLPVDISEETSEEVLMQLCLDLIERELEKKAN</sequence>
<dbReference type="KEGG" id="tut:107360222"/>
<dbReference type="GO" id="GO:0005524">
    <property type="term" value="F:ATP binding"/>
    <property type="evidence" value="ECO:0007669"/>
    <property type="project" value="UniProtKB-KW"/>
</dbReference>
<keyword evidence="1" id="KW-0547">Nucleotide-binding</keyword>
<dbReference type="Pfam" id="PF08433">
    <property type="entry name" value="KTI12"/>
    <property type="match status" value="1"/>
</dbReference>
<proteinExistence type="predicted"/>
<accession>T1K645</accession>
<dbReference type="GO" id="GO:0016301">
    <property type="term" value="F:kinase activity"/>
    <property type="evidence" value="ECO:0007669"/>
    <property type="project" value="TreeGrafter"/>
</dbReference>
<name>T1K645_TETUR</name>
<dbReference type="Gene3D" id="3.40.50.300">
    <property type="entry name" value="P-loop containing nucleotide triphosphate hydrolases"/>
    <property type="match status" value="1"/>
</dbReference>
<evidence type="ECO:0000256" key="2">
    <source>
        <dbReference type="ARBA" id="ARBA00022840"/>
    </source>
</evidence>